<name>A0ABR2YHI0_9CHLO</name>
<feature type="region of interest" description="Disordered" evidence="1">
    <location>
        <begin position="43"/>
        <end position="112"/>
    </location>
</feature>
<feature type="region of interest" description="Disordered" evidence="1">
    <location>
        <begin position="405"/>
        <end position="485"/>
    </location>
</feature>
<evidence type="ECO:0008006" key="5">
    <source>
        <dbReference type="Google" id="ProtNLM"/>
    </source>
</evidence>
<feature type="compositionally biased region" description="Basic residues" evidence="1">
    <location>
        <begin position="63"/>
        <end position="76"/>
    </location>
</feature>
<feature type="compositionally biased region" description="Low complexity" evidence="1">
    <location>
        <begin position="405"/>
        <end position="428"/>
    </location>
</feature>
<protein>
    <recommendedName>
        <fullName evidence="5">Transmembrane protein</fullName>
    </recommendedName>
</protein>
<evidence type="ECO:0000256" key="2">
    <source>
        <dbReference type="SAM" id="Phobius"/>
    </source>
</evidence>
<feature type="transmembrane region" description="Helical" evidence="2">
    <location>
        <begin position="192"/>
        <end position="210"/>
    </location>
</feature>
<feature type="compositionally biased region" description="Low complexity" evidence="1">
    <location>
        <begin position="439"/>
        <end position="458"/>
    </location>
</feature>
<keyword evidence="2" id="KW-1133">Transmembrane helix</keyword>
<feature type="compositionally biased region" description="Basic and acidic residues" evidence="1">
    <location>
        <begin position="77"/>
        <end position="95"/>
    </location>
</feature>
<evidence type="ECO:0000313" key="4">
    <source>
        <dbReference type="Proteomes" id="UP001491310"/>
    </source>
</evidence>
<comment type="caution">
    <text evidence="3">The sequence shown here is derived from an EMBL/GenBank/DDBJ whole genome shotgun (WGS) entry which is preliminary data.</text>
</comment>
<feature type="compositionally biased region" description="Low complexity" evidence="1">
    <location>
        <begin position="689"/>
        <end position="705"/>
    </location>
</feature>
<feature type="compositionally biased region" description="Basic and acidic residues" evidence="1">
    <location>
        <begin position="663"/>
        <end position="676"/>
    </location>
</feature>
<feature type="compositionally biased region" description="Polar residues" evidence="1">
    <location>
        <begin position="1"/>
        <end position="25"/>
    </location>
</feature>
<organism evidence="3 4">
    <name type="scientific">Coccomyxa subellipsoidea</name>
    <dbReference type="NCBI Taxonomy" id="248742"/>
    <lineage>
        <taxon>Eukaryota</taxon>
        <taxon>Viridiplantae</taxon>
        <taxon>Chlorophyta</taxon>
        <taxon>core chlorophytes</taxon>
        <taxon>Trebouxiophyceae</taxon>
        <taxon>Trebouxiophyceae incertae sedis</taxon>
        <taxon>Coccomyxaceae</taxon>
        <taxon>Coccomyxa</taxon>
    </lineage>
</organism>
<feature type="transmembrane region" description="Helical" evidence="2">
    <location>
        <begin position="164"/>
        <end position="186"/>
    </location>
</feature>
<sequence>MKDSTSDSSGNPEGATRQVQRNRSGTAAADAFKKFFAKVAPESTGLQSVSVEEPNTQQEGVRAHRGQKRSPQKSKSSKAEDSKATESHQADKMLDDAPSGSTAEECAEGSQAGVEERQVKRAIDLDRDCTVHLQYIPIWAILGLAVMIAGCTTFSLAAVKAGGLLRVLVGLVGGSTSGFSAVVGAYVTTVTVTIAVSAVCALLAIMMYSVRADQRLRQDRRYGDGERSLGIYKTYYWLTVFLFLLMFIMAAWFVCLVAANTTASMMMGTLINGSDAGIAIITSAVAAANATLIRAHQAVDQVDAFANEWAQSPVGSIIGKLNGGNNPLNPYVNSNVNASTVAAQLFQGASAATQLASGNSAEQSTAANSLINTAQTLAKQLAPTPVPTPQANFLNLPDINLQNLLGGSSSGSQQGPNLAALIPGNNQGSTGGGSQLPGSTSNSQPSTQQQQQAAPQSNNIFNNLLQGPSPPAAAAPGSAAQSPRTLSTLAEQVLSTMVPNEESILRLAGFATGGATTGRVPGQGGDDSAGTGVLFGSGSHDNSVCPSLACLDIKMYNFLNSEACICTVQDLKSIRDLSSAAQGHLNITLIGLVLLYLGAAVLVARLSSEATMMYYERHMIYGKRFDRLHERKVVRRQLAAEAEMVSLREQFDASGKASPTAAEQRRRADIRVEVPRAGDAPAPCPPKSSPSLSPGKAPPAAAQDV</sequence>
<evidence type="ECO:0000313" key="3">
    <source>
        <dbReference type="EMBL" id="KAK9905624.1"/>
    </source>
</evidence>
<keyword evidence="2" id="KW-0812">Transmembrane</keyword>
<proteinExistence type="predicted"/>
<reference evidence="3 4" key="1">
    <citation type="journal article" date="2024" name="Nat. Commun.">
        <title>Phylogenomics reveals the evolutionary origins of lichenization in chlorophyte algae.</title>
        <authorList>
            <person name="Puginier C."/>
            <person name="Libourel C."/>
            <person name="Otte J."/>
            <person name="Skaloud P."/>
            <person name="Haon M."/>
            <person name="Grisel S."/>
            <person name="Petersen M."/>
            <person name="Berrin J.G."/>
            <person name="Delaux P.M."/>
            <person name="Dal Grande F."/>
            <person name="Keller J."/>
        </authorList>
    </citation>
    <scope>NUCLEOTIDE SEQUENCE [LARGE SCALE GENOMIC DNA]</scope>
    <source>
        <strain evidence="3 4">SAG 216-7</strain>
    </source>
</reference>
<accession>A0ABR2YHI0</accession>
<keyword evidence="2" id="KW-0472">Membrane</keyword>
<feature type="compositionally biased region" description="Polar residues" evidence="1">
    <location>
        <begin position="44"/>
        <end position="59"/>
    </location>
</feature>
<dbReference type="EMBL" id="JALJOT010000011">
    <property type="protein sequence ID" value="KAK9905624.1"/>
    <property type="molecule type" value="Genomic_DNA"/>
</dbReference>
<feature type="transmembrane region" description="Helical" evidence="2">
    <location>
        <begin position="585"/>
        <end position="604"/>
    </location>
</feature>
<dbReference type="Proteomes" id="UP001491310">
    <property type="component" value="Unassembled WGS sequence"/>
</dbReference>
<feature type="transmembrane region" description="Helical" evidence="2">
    <location>
        <begin position="235"/>
        <end position="259"/>
    </location>
</feature>
<gene>
    <name evidence="3" type="ORF">WJX75_003298</name>
</gene>
<evidence type="ECO:0000256" key="1">
    <source>
        <dbReference type="SAM" id="MobiDB-lite"/>
    </source>
</evidence>
<feature type="region of interest" description="Disordered" evidence="1">
    <location>
        <begin position="653"/>
        <end position="705"/>
    </location>
</feature>
<feature type="region of interest" description="Disordered" evidence="1">
    <location>
        <begin position="1"/>
        <end position="27"/>
    </location>
</feature>
<feature type="compositionally biased region" description="Low complexity" evidence="1">
    <location>
        <begin position="474"/>
        <end position="483"/>
    </location>
</feature>
<keyword evidence="4" id="KW-1185">Reference proteome</keyword>
<feature type="transmembrane region" description="Helical" evidence="2">
    <location>
        <begin position="136"/>
        <end position="157"/>
    </location>
</feature>